<sequence length="683" mass="71694">MQQTDDKLTMLSTMATLAKPTGSQPRIRACSSECKKGRIAEEDSQPPRVASYSHSRQLWAERVDRLLREDPDGLPYEPASSKEIPLFPWDIMMGDETERLKELDDKIKASGKTPINYFTRAMPLYTAAGAVTRPPPGCSPLERLNFFWDHMWNLPAPSSGPLLGDSSALTPPTAATGCPSQALTGQEAQGSTQSGLSGSTHSLLSSLAAALLPQTVASLAPAPAETRRAAAAALTTASSAAWTPRWTPPTAAVRCPASGQEMALTGQEAQSSTLSGLCRPTHSLGAAALLPQTAASLAPASAKTARAAAAALMATAPPASDRPTALLKKATTMAPACIIHKAQGSALSGLCRSTHSPGAAALTPQTVASLDVWAGPLPLSLPSPPESAQAIDPTSAPDATLALLHPAKNLSSAPEGMQWWMSVRSWAQDSCLRFVRTMQKVMKKAPGPHLARSMLTALRIQPAVTAQEHAPGPRIPVRRRRARSATGLRVAGIIRRDIFTIMALIGDRSVSPDIVGAIRCQLERGDTRSAHLALARFLVTQGRRMALISSACLHSMAAANNHMPAWPAPALAARPGRLPLLLWTLTLDRPLVTHTELYRLDPQPAAEQDTAHPDLPATDPPPGAATAAKAVCLGLAAAESASALVAGKRGARAFRALLPMAYRLAGAAAGAGDCIRHLLHSGC</sequence>
<comment type="caution">
    <text evidence="2">The sequence shown here is derived from an EMBL/GenBank/DDBJ whole genome shotgun (WGS) entry which is preliminary data.</text>
</comment>
<accession>A0AAV1IJL2</accession>
<feature type="region of interest" description="Disordered" evidence="1">
    <location>
        <begin position="600"/>
        <end position="623"/>
    </location>
</feature>
<feature type="region of interest" description="Disordered" evidence="1">
    <location>
        <begin position="163"/>
        <end position="197"/>
    </location>
</feature>
<evidence type="ECO:0000313" key="2">
    <source>
        <dbReference type="EMBL" id="CAK0786200.1"/>
    </source>
</evidence>
<feature type="region of interest" description="Disordered" evidence="1">
    <location>
        <begin position="1"/>
        <end position="28"/>
    </location>
</feature>
<proteinExistence type="predicted"/>
<dbReference type="AlphaFoldDB" id="A0AAV1IJL2"/>
<dbReference type="Proteomes" id="UP001314263">
    <property type="component" value="Unassembled WGS sequence"/>
</dbReference>
<keyword evidence="3" id="KW-1185">Reference proteome</keyword>
<evidence type="ECO:0000313" key="3">
    <source>
        <dbReference type="Proteomes" id="UP001314263"/>
    </source>
</evidence>
<protein>
    <submittedName>
        <fullName evidence="2">Uncharacterized protein</fullName>
    </submittedName>
</protein>
<evidence type="ECO:0000256" key="1">
    <source>
        <dbReference type="SAM" id="MobiDB-lite"/>
    </source>
</evidence>
<feature type="compositionally biased region" description="Polar residues" evidence="1">
    <location>
        <begin position="178"/>
        <end position="188"/>
    </location>
</feature>
<name>A0AAV1IJL2_9CHLO</name>
<organism evidence="2 3">
    <name type="scientific">Coccomyxa viridis</name>
    <dbReference type="NCBI Taxonomy" id="1274662"/>
    <lineage>
        <taxon>Eukaryota</taxon>
        <taxon>Viridiplantae</taxon>
        <taxon>Chlorophyta</taxon>
        <taxon>core chlorophytes</taxon>
        <taxon>Trebouxiophyceae</taxon>
        <taxon>Trebouxiophyceae incertae sedis</taxon>
        <taxon>Coccomyxaceae</taxon>
        <taxon>Coccomyxa</taxon>
    </lineage>
</organism>
<reference evidence="2 3" key="1">
    <citation type="submission" date="2023-10" db="EMBL/GenBank/DDBJ databases">
        <authorList>
            <person name="Maclean D."/>
            <person name="Macfadyen A."/>
        </authorList>
    </citation>
    <scope>NUCLEOTIDE SEQUENCE [LARGE SCALE GENOMIC DNA]</scope>
</reference>
<dbReference type="EMBL" id="CAUYUE010000014">
    <property type="protein sequence ID" value="CAK0786200.1"/>
    <property type="molecule type" value="Genomic_DNA"/>
</dbReference>
<gene>
    <name evidence="2" type="ORF">CVIRNUC_009413</name>
</gene>